<accession>A0A1S4HC20</accession>
<protein>
    <submittedName>
        <fullName evidence="2">Uncharacterized protein</fullName>
    </submittedName>
</protein>
<dbReference type="EMBL" id="AAAB01008898">
    <property type="status" value="NOT_ANNOTATED_CDS"/>
    <property type="molecule type" value="Genomic_DNA"/>
</dbReference>
<feature type="region of interest" description="Disordered" evidence="1">
    <location>
        <begin position="1"/>
        <end position="53"/>
    </location>
</feature>
<evidence type="ECO:0000313" key="2">
    <source>
        <dbReference type="EnsemblMetazoa" id="AGAP013469-PA"/>
    </source>
</evidence>
<dbReference type="InParanoid" id="A0A1S4HC20"/>
<sequence>MQSPVTTPPTPAPRTPSKTFSNVTPKKVSSAPSRPATRTRIPLGNRSKKIPAK</sequence>
<keyword evidence="3" id="KW-1185">Reference proteome</keyword>
<evidence type="ECO:0000313" key="3">
    <source>
        <dbReference type="Proteomes" id="UP000007062"/>
    </source>
</evidence>
<reference evidence="2" key="3">
    <citation type="submission" date="2020-05" db="UniProtKB">
        <authorList>
            <consortium name="EnsemblMetazoa"/>
        </authorList>
    </citation>
    <scope>IDENTIFICATION</scope>
    <source>
        <strain evidence="2">PEST</strain>
    </source>
</reference>
<dbReference type="AlphaFoldDB" id="A0A1S4HC20"/>
<feature type="compositionally biased region" description="Pro residues" evidence="1">
    <location>
        <begin position="1"/>
        <end position="14"/>
    </location>
</feature>
<reference evidence="2 3" key="2">
    <citation type="journal article" date="2004" name="Trends Parasitol.">
        <title>The Anopheles gambiae genome: an update.</title>
        <authorList>
            <person name="Mongin E."/>
            <person name="Louis C."/>
            <person name="Holt R.A."/>
            <person name="Birney E."/>
            <person name="Collins F.H."/>
        </authorList>
    </citation>
    <scope>NUCLEOTIDE SEQUENCE [LARGE SCALE GENOMIC DNA]</scope>
    <source>
        <strain evidence="2 3">PEST</strain>
    </source>
</reference>
<evidence type="ECO:0000256" key="1">
    <source>
        <dbReference type="SAM" id="MobiDB-lite"/>
    </source>
</evidence>
<name>A0A1S4HC20_ANOGA</name>
<organism evidence="2 3">
    <name type="scientific">Anopheles gambiae</name>
    <name type="common">African malaria mosquito</name>
    <dbReference type="NCBI Taxonomy" id="7165"/>
    <lineage>
        <taxon>Eukaryota</taxon>
        <taxon>Metazoa</taxon>
        <taxon>Ecdysozoa</taxon>
        <taxon>Arthropoda</taxon>
        <taxon>Hexapoda</taxon>
        <taxon>Insecta</taxon>
        <taxon>Pterygota</taxon>
        <taxon>Neoptera</taxon>
        <taxon>Endopterygota</taxon>
        <taxon>Diptera</taxon>
        <taxon>Nematocera</taxon>
        <taxon>Culicoidea</taxon>
        <taxon>Culicidae</taxon>
        <taxon>Anophelinae</taxon>
        <taxon>Anopheles</taxon>
    </lineage>
</organism>
<reference evidence="2 3" key="1">
    <citation type="journal article" date="2002" name="Science">
        <title>The genome sequence of the malaria mosquito Anopheles gambiae.</title>
        <authorList>
            <person name="Holt R.A."/>
            <person name="Subramanian G.M."/>
            <person name="Halpern A."/>
            <person name="Sutton G.G."/>
            <person name="Charlab R."/>
            <person name="Nusskern D.R."/>
            <person name="Wincker P."/>
            <person name="Clark A.G."/>
            <person name="Ribeiro J.M."/>
            <person name="Wides R."/>
            <person name="Salzberg S.L."/>
            <person name="Loftus B."/>
            <person name="Yandell M."/>
            <person name="Majoros W.H."/>
            <person name="Rusch D.B."/>
            <person name="Lai Z."/>
            <person name="Kraft C.L."/>
            <person name="Abril J.F."/>
            <person name="Anthouard V."/>
            <person name="Arensburger P."/>
            <person name="Atkinson P.W."/>
            <person name="Baden H."/>
            <person name="de Berardinis V."/>
            <person name="Baldwin D."/>
            <person name="Benes V."/>
            <person name="Biedler J."/>
            <person name="Blass C."/>
            <person name="Bolanos R."/>
            <person name="Boscus D."/>
            <person name="Barnstead M."/>
            <person name="Cai S."/>
            <person name="Center A."/>
            <person name="Chaturverdi K."/>
            <person name="Christophides G.K."/>
            <person name="Chrystal M.A."/>
            <person name="Clamp M."/>
            <person name="Cravchik A."/>
            <person name="Curwen V."/>
            <person name="Dana A."/>
            <person name="Delcher A."/>
            <person name="Dew I."/>
            <person name="Evans C.A."/>
            <person name="Flanigan M."/>
            <person name="Grundschober-Freimoser A."/>
            <person name="Friedli L."/>
            <person name="Gu Z."/>
            <person name="Guan P."/>
            <person name="Guigo R."/>
            <person name="Hillenmeyer M.E."/>
            <person name="Hladun S.L."/>
            <person name="Hogan J.R."/>
            <person name="Hong Y.S."/>
            <person name="Hoover J."/>
            <person name="Jaillon O."/>
            <person name="Ke Z."/>
            <person name="Kodira C."/>
            <person name="Kokoza E."/>
            <person name="Koutsos A."/>
            <person name="Letunic I."/>
            <person name="Levitsky A."/>
            <person name="Liang Y."/>
            <person name="Lin J.J."/>
            <person name="Lobo N.F."/>
            <person name="Lopez J.R."/>
            <person name="Malek J.A."/>
            <person name="McIntosh T.C."/>
            <person name="Meister S."/>
            <person name="Miller J."/>
            <person name="Mobarry C."/>
            <person name="Mongin E."/>
            <person name="Murphy S.D."/>
            <person name="O'Brochta D.A."/>
            <person name="Pfannkoch C."/>
            <person name="Qi R."/>
            <person name="Regier M.A."/>
            <person name="Remington K."/>
            <person name="Shao H."/>
            <person name="Sharakhova M.V."/>
            <person name="Sitter C.D."/>
            <person name="Shetty J."/>
            <person name="Smith T.J."/>
            <person name="Strong R."/>
            <person name="Sun J."/>
            <person name="Thomasova D."/>
            <person name="Ton L.Q."/>
            <person name="Topalis P."/>
            <person name="Tu Z."/>
            <person name="Unger M.F."/>
            <person name="Walenz B."/>
            <person name="Wang A."/>
            <person name="Wang J."/>
            <person name="Wang M."/>
            <person name="Wang X."/>
            <person name="Woodford K.J."/>
            <person name="Wortman J.R."/>
            <person name="Wu M."/>
            <person name="Yao A."/>
            <person name="Zdobnov E.M."/>
            <person name="Zhang H."/>
            <person name="Zhao Q."/>
            <person name="Zhao S."/>
            <person name="Zhu S.C."/>
            <person name="Zhimulev I."/>
            <person name="Coluzzi M."/>
            <person name="della Torre A."/>
            <person name="Roth C.W."/>
            <person name="Louis C."/>
            <person name="Kalush F."/>
            <person name="Mural R.J."/>
            <person name="Myers E.W."/>
            <person name="Adams M.D."/>
            <person name="Smith H.O."/>
            <person name="Broder S."/>
            <person name="Gardner M.J."/>
            <person name="Fraser C.M."/>
            <person name="Birney E."/>
            <person name="Bork P."/>
            <person name="Brey P.T."/>
            <person name="Venter J.C."/>
            <person name="Weissenbach J."/>
            <person name="Kafatos F.C."/>
            <person name="Collins F.H."/>
            <person name="Hoffman S.L."/>
        </authorList>
    </citation>
    <scope>NUCLEOTIDE SEQUENCE [LARGE SCALE GENOMIC DNA]</scope>
    <source>
        <strain evidence="2 3">PEST</strain>
    </source>
</reference>
<dbReference type="Proteomes" id="UP000007062">
    <property type="component" value="Chromosome 2R"/>
</dbReference>
<dbReference type="VEuPathDB" id="VectorBase:AGAP013469"/>
<dbReference type="EnsemblMetazoa" id="AGAP013469-RA">
    <property type="protein sequence ID" value="AGAP013469-PA"/>
    <property type="gene ID" value="AGAP013469"/>
</dbReference>
<proteinExistence type="predicted"/>